<keyword evidence="1" id="KW-0732">Signal</keyword>
<feature type="signal peptide" evidence="1">
    <location>
        <begin position="1"/>
        <end position="24"/>
    </location>
</feature>
<evidence type="ECO:0000313" key="2">
    <source>
        <dbReference type="EMBL" id="NIJ10938.1"/>
    </source>
</evidence>
<reference evidence="2 3" key="1">
    <citation type="submission" date="2020-03" db="EMBL/GenBank/DDBJ databases">
        <title>Sequencing the genomes of 1000 actinobacteria strains.</title>
        <authorList>
            <person name="Klenk H.-P."/>
        </authorList>
    </citation>
    <scope>NUCLEOTIDE SEQUENCE [LARGE SCALE GENOMIC DNA]</scope>
    <source>
        <strain evidence="2 3">DSM 45685</strain>
    </source>
</reference>
<sequence length="178" mass="18843">MRMSRIAVAGCAALALTACGTSEAGDIPPPTESATATSAPDVRLSPPPGVFEFGSEYRFPTGLVVRVSTPDVFHPSESAYPRSERAAAFGIVLFNDGEQPYRLSNFSVTATVGEQEVKQVVDTTRGYNGIPDADRDIGPGSTVRLTLAFAMSTDRDPVRLTLRPYASTPATAVFRGSV</sequence>
<evidence type="ECO:0000313" key="3">
    <source>
        <dbReference type="Proteomes" id="UP000545493"/>
    </source>
</evidence>
<dbReference type="Proteomes" id="UP000545493">
    <property type="component" value="Unassembled WGS sequence"/>
</dbReference>
<dbReference type="PROSITE" id="PS51257">
    <property type="entry name" value="PROKAR_LIPOPROTEIN"/>
    <property type="match status" value="1"/>
</dbReference>
<comment type="caution">
    <text evidence="2">The sequence shown here is derived from an EMBL/GenBank/DDBJ whole genome shotgun (WGS) entry which is preliminary data.</text>
</comment>
<evidence type="ECO:0008006" key="4">
    <source>
        <dbReference type="Google" id="ProtNLM"/>
    </source>
</evidence>
<proteinExistence type="predicted"/>
<dbReference type="AlphaFoldDB" id="A0A7X5UMU9"/>
<accession>A0A7X5UMU9</accession>
<keyword evidence="3" id="KW-1185">Reference proteome</keyword>
<dbReference type="EMBL" id="JAAOYM010000001">
    <property type="protein sequence ID" value="NIJ10938.1"/>
    <property type="molecule type" value="Genomic_DNA"/>
</dbReference>
<protein>
    <recommendedName>
        <fullName evidence="4">DUF4352 domain-containing protein</fullName>
    </recommendedName>
</protein>
<evidence type="ECO:0000256" key="1">
    <source>
        <dbReference type="SAM" id="SignalP"/>
    </source>
</evidence>
<name>A0A7X5UMU9_9PSEU</name>
<feature type="chain" id="PRO_5031111816" description="DUF4352 domain-containing protein" evidence="1">
    <location>
        <begin position="25"/>
        <end position="178"/>
    </location>
</feature>
<gene>
    <name evidence="2" type="ORF">FHU38_001282</name>
</gene>
<organism evidence="2 3">
    <name type="scientific">Saccharomonospora amisosensis</name>
    <dbReference type="NCBI Taxonomy" id="1128677"/>
    <lineage>
        <taxon>Bacteria</taxon>
        <taxon>Bacillati</taxon>
        <taxon>Actinomycetota</taxon>
        <taxon>Actinomycetes</taxon>
        <taxon>Pseudonocardiales</taxon>
        <taxon>Pseudonocardiaceae</taxon>
        <taxon>Saccharomonospora</taxon>
    </lineage>
</organism>